<name>A0A8A1MME9_AJECA</name>
<protein>
    <submittedName>
        <fullName evidence="2">Uncharacterized protein</fullName>
    </submittedName>
</protein>
<dbReference type="EMBL" id="CP069115">
    <property type="protein sequence ID" value="QSS65864.1"/>
    <property type="molecule type" value="Genomic_DNA"/>
</dbReference>
<dbReference type="VEuPathDB" id="FungiDB:I7I51_06715"/>
<reference evidence="2" key="1">
    <citation type="submission" date="2021-01" db="EMBL/GenBank/DDBJ databases">
        <title>Chromosome-level genome assembly of a human fungal pathogen reveals clustering of transcriptionally co-regulated genes.</title>
        <authorList>
            <person name="Voorhies M."/>
            <person name="Cohen S."/>
            <person name="Shea T.P."/>
            <person name="Petrus S."/>
            <person name="Munoz J.F."/>
            <person name="Poplawski S."/>
            <person name="Goldman W.E."/>
            <person name="Michael T."/>
            <person name="Cuomo C.A."/>
            <person name="Sil A."/>
            <person name="Beyhan S."/>
        </authorList>
    </citation>
    <scope>NUCLEOTIDE SEQUENCE</scope>
    <source>
        <strain evidence="2">WU24</strain>
    </source>
</reference>
<dbReference type="OrthoDB" id="419317at2759"/>
<evidence type="ECO:0000256" key="1">
    <source>
        <dbReference type="SAM" id="MobiDB-lite"/>
    </source>
</evidence>
<evidence type="ECO:0000313" key="3">
    <source>
        <dbReference type="Proteomes" id="UP000663671"/>
    </source>
</evidence>
<feature type="region of interest" description="Disordered" evidence="1">
    <location>
        <begin position="27"/>
        <end position="50"/>
    </location>
</feature>
<dbReference type="Proteomes" id="UP000663671">
    <property type="component" value="Chromosome 3"/>
</dbReference>
<gene>
    <name evidence="2" type="ORF">I7I51_06715</name>
</gene>
<proteinExistence type="predicted"/>
<sequence length="147" mass="16741">MQLCKSPIEVQKSLTYLLLPHQAEDPVTCLHQPPASNQPPPSSPKHQPTSIQLYLPPNHRDILATSNLPTPLSTITVLYIPPLSHLPTLSYSFPLLSTLPRSNTLRWRKMKLTFRDLKQQKFVIEAEPSETENIMRRTIDFPVHDSS</sequence>
<accession>A0A8A1MME9</accession>
<evidence type="ECO:0000313" key="2">
    <source>
        <dbReference type="EMBL" id="QSS65864.1"/>
    </source>
</evidence>
<organism evidence="2 3">
    <name type="scientific">Ajellomyces capsulatus</name>
    <name type="common">Darling's disease fungus</name>
    <name type="synonym">Histoplasma capsulatum</name>
    <dbReference type="NCBI Taxonomy" id="5037"/>
    <lineage>
        <taxon>Eukaryota</taxon>
        <taxon>Fungi</taxon>
        <taxon>Dikarya</taxon>
        <taxon>Ascomycota</taxon>
        <taxon>Pezizomycotina</taxon>
        <taxon>Eurotiomycetes</taxon>
        <taxon>Eurotiomycetidae</taxon>
        <taxon>Onygenales</taxon>
        <taxon>Ajellomycetaceae</taxon>
        <taxon>Histoplasma</taxon>
    </lineage>
</organism>
<dbReference type="AlphaFoldDB" id="A0A8A1MME9"/>